<organism evidence="1 2">
    <name type="scientific">Zarea fungicola</name>
    <dbReference type="NCBI Taxonomy" id="93591"/>
    <lineage>
        <taxon>Eukaryota</taxon>
        <taxon>Fungi</taxon>
        <taxon>Dikarya</taxon>
        <taxon>Ascomycota</taxon>
        <taxon>Pezizomycotina</taxon>
        <taxon>Sordariomycetes</taxon>
        <taxon>Hypocreomycetidae</taxon>
        <taxon>Hypocreales</taxon>
        <taxon>Cordycipitaceae</taxon>
        <taxon>Zarea</taxon>
    </lineage>
</organism>
<dbReference type="Proteomes" id="UP001143910">
    <property type="component" value="Unassembled WGS sequence"/>
</dbReference>
<accession>A0ACC1NTT4</accession>
<evidence type="ECO:0000313" key="1">
    <source>
        <dbReference type="EMBL" id="KAJ2982208.1"/>
    </source>
</evidence>
<comment type="caution">
    <text evidence="1">The sequence shown here is derived from an EMBL/GenBank/DDBJ whole genome shotgun (WGS) entry which is preliminary data.</text>
</comment>
<evidence type="ECO:0000313" key="2">
    <source>
        <dbReference type="Proteomes" id="UP001143910"/>
    </source>
</evidence>
<protein>
    <submittedName>
        <fullName evidence="1">Uncharacterized protein</fullName>
    </submittedName>
</protein>
<name>A0ACC1NTT4_9HYPO</name>
<dbReference type="EMBL" id="JANJQO010000089">
    <property type="protein sequence ID" value="KAJ2982208.1"/>
    <property type="molecule type" value="Genomic_DNA"/>
</dbReference>
<keyword evidence="2" id="KW-1185">Reference proteome</keyword>
<gene>
    <name evidence="1" type="ORF">NQ176_g1543</name>
</gene>
<sequence>MASGASDEVVPLAELSDIYRVVFHEDSNNVTFNECHEESVQAVRELGSQRFSSYASNPDVAESEPWKVEAKNSAKTLVKKAERCQNRNESSWRFACENFIFARLSEEVVWHKTLELNPVFCHREDEEVHFEKDVADRLKRRVQKPDAIYGLRKTNNIKELFHDSWQRLQDNAELQQQRSPLEQVVSTTGDPLLYPFLVVEAKSGQAGSDWQSINVQTAFPIRAFLEAQARLQRAADRNDAFGPLVWFFSHRGADWRLSMAFMKKAARERSRVGDDEYEVVVVWRGSILTEDGALQLLLLVDYIYDWARDNYREDIIRLLRIFASGKNETPGIYADTDIYSTRAESVLPNNNQELERKEYLDRVLLRQQFAMLGTQACAIRHAALLETRYRCLYLTEDTYDVFLKSTTTSKAGEDELRAGLRRQFTNPILVHARTLDILEQKWTGSRPVSRAPDSLFYINLTLSTFLSANWDIIREIHVIACAQSLKGEALPHSVIPSMDNSADWVLEIVQELQQESMASLLQAAISRRCFVFRVPAEWKNDGYSQAHKGTIEPVAAFLRVSQRLDQLRATGLESERPNDRDAKGLKTSQDGYVLTWSSKTFQAKEKSPTNICIYIITGDIVVPLKSELLRDAKRAIETVDVYHTARQSDDTSFTAAVAESPGSAWNLTNTYGVYSLGSEFYSFLCPEGSLQHCPRMQGTDPAERDSGRGVWRRNLSPGEESILQGAQHDVFVQFQVLFQEVCSWVVRSGQKRETGIICCVLCAAEPRVRAVEPAPVSTRKRKRPSHLRILCSDCYDFRYPKAVEEQGPDYRIVDEQNPDYRIRTLVWDHFLGSLIESESYNQKYAKLKATPVFFMDPPWPDGVDWTCAFDVLRGCAQFRKPFENLHELNQDRDFFLGLVHGCKFGIPHDLVSGSKMSRIQVTISQARPESPDTHMQQSSDSEDDWEVSSPVSLSDAAKNPLLEGIWWGQ</sequence>
<proteinExistence type="predicted"/>
<reference evidence="1" key="1">
    <citation type="submission" date="2022-08" db="EMBL/GenBank/DDBJ databases">
        <title>Genome Sequence of Lecanicillium fungicola.</title>
        <authorList>
            <person name="Buettner E."/>
        </authorList>
    </citation>
    <scope>NUCLEOTIDE SEQUENCE</scope>
    <source>
        <strain evidence="1">Babe33</strain>
    </source>
</reference>